<evidence type="ECO:0000313" key="1">
    <source>
        <dbReference type="EMBL" id="GMJ01431.1"/>
    </source>
</evidence>
<comment type="caution">
    <text evidence="1">The sequence shown here is derived from an EMBL/GenBank/DDBJ whole genome shotgun (WGS) entry which is preliminary data.</text>
</comment>
<sequence>MIKLSDGNWCDDAERMKAGVVNFFRSLFTSSGTRETVWTVTNLFAPLSDVDKSRLVSTVTEEEVRRVIFYMDPLKAPEIDRIHAMFYQRNWTVVKDSVVNFVRECFATQELPTAMNRTMLVLIPKVASPESLHNLGQLVYAR</sequence>
<dbReference type="EMBL" id="BSYR01000035">
    <property type="protein sequence ID" value="GMJ01431.1"/>
    <property type="molecule type" value="Genomic_DNA"/>
</dbReference>
<reference evidence="1" key="1">
    <citation type="submission" date="2023-05" db="EMBL/GenBank/DDBJ databases">
        <title>Genome and transcriptome analyses reveal genes involved in the formation of fine ridges on petal epidermal cells in Hibiscus trionum.</title>
        <authorList>
            <person name="Koshimizu S."/>
            <person name="Masuda S."/>
            <person name="Ishii T."/>
            <person name="Shirasu K."/>
            <person name="Hoshino A."/>
            <person name="Arita M."/>
        </authorList>
    </citation>
    <scope>NUCLEOTIDE SEQUENCE</scope>
    <source>
        <strain evidence="1">Hamamatsu line</strain>
    </source>
</reference>
<proteinExistence type="predicted"/>
<organism evidence="1 2">
    <name type="scientific">Hibiscus trionum</name>
    <name type="common">Flower of an hour</name>
    <dbReference type="NCBI Taxonomy" id="183268"/>
    <lineage>
        <taxon>Eukaryota</taxon>
        <taxon>Viridiplantae</taxon>
        <taxon>Streptophyta</taxon>
        <taxon>Embryophyta</taxon>
        <taxon>Tracheophyta</taxon>
        <taxon>Spermatophyta</taxon>
        <taxon>Magnoliopsida</taxon>
        <taxon>eudicotyledons</taxon>
        <taxon>Gunneridae</taxon>
        <taxon>Pentapetalae</taxon>
        <taxon>rosids</taxon>
        <taxon>malvids</taxon>
        <taxon>Malvales</taxon>
        <taxon>Malvaceae</taxon>
        <taxon>Malvoideae</taxon>
        <taxon>Hibiscus</taxon>
    </lineage>
</organism>
<dbReference type="Proteomes" id="UP001165190">
    <property type="component" value="Unassembled WGS sequence"/>
</dbReference>
<gene>
    <name evidence="1" type="ORF">HRI_003812300</name>
</gene>
<evidence type="ECO:0000313" key="2">
    <source>
        <dbReference type="Proteomes" id="UP001165190"/>
    </source>
</evidence>
<protein>
    <submittedName>
        <fullName evidence="1">Uncharacterized protein</fullName>
    </submittedName>
</protein>
<keyword evidence="2" id="KW-1185">Reference proteome</keyword>
<name>A0A9W7ISD2_HIBTR</name>
<accession>A0A9W7ISD2</accession>
<dbReference type="OrthoDB" id="1002573at2759"/>
<dbReference type="AlphaFoldDB" id="A0A9W7ISD2"/>